<dbReference type="InterPro" id="IPR039090">
    <property type="entry name" value="CD7"/>
</dbReference>
<feature type="domain" description="Immunoglobulin" evidence="2">
    <location>
        <begin position="422"/>
        <end position="522"/>
    </location>
</feature>
<dbReference type="PANTHER" id="PTHR15343">
    <property type="entry name" value="CD7"/>
    <property type="match status" value="1"/>
</dbReference>
<accession>A0AAW0PEU1</accession>
<dbReference type="Pfam" id="PF07686">
    <property type="entry name" value="V-set"/>
    <property type="match status" value="1"/>
</dbReference>
<dbReference type="GO" id="GO:0002250">
    <property type="term" value="P:adaptive immune response"/>
    <property type="evidence" value="ECO:0007669"/>
    <property type="project" value="InterPro"/>
</dbReference>
<evidence type="ECO:0000313" key="3">
    <source>
        <dbReference type="EMBL" id="KAK7915743.1"/>
    </source>
</evidence>
<dbReference type="GO" id="GO:0038023">
    <property type="term" value="F:signaling receptor activity"/>
    <property type="evidence" value="ECO:0007669"/>
    <property type="project" value="InterPro"/>
</dbReference>
<dbReference type="Gene3D" id="2.60.40.10">
    <property type="entry name" value="Immunoglobulins"/>
    <property type="match status" value="3"/>
</dbReference>
<keyword evidence="1" id="KW-0472">Membrane</keyword>
<evidence type="ECO:0000259" key="2">
    <source>
        <dbReference type="SMART" id="SM00409"/>
    </source>
</evidence>
<dbReference type="SMART" id="SM00409">
    <property type="entry name" value="IG"/>
    <property type="match status" value="3"/>
</dbReference>
<comment type="caution">
    <text evidence="3">The sequence shown here is derived from an EMBL/GenBank/DDBJ whole genome shotgun (WGS) entry which is preliminary data.</text>
</comment>
<dbReference type="PANTHER" id="PTHR15343:SF0">
    <property type="entry name" value="T-CELL ANTIGEN CD7"/>
    <property type="match status" value="1"/>
</dbReference>
<keyword evidence="1" id="KW-0812">Transmembrane</keyword>
<evidence type="ECO:0000256" key="1">
    <source>
        <dbReference type="SAM" id="Phobius"/>
    </source>
</evidence>
<dbReference type="InterPro" id="IPR013783">
    <property type="entry name" value="Ig-like_fold"/>
</dbReference>
<proteinExistence type="predicted"/>
<feature type="transmembrane region" description="Helical" evidence="1">
    <location>
        <begin position="241"/>
        <end position="261"/>
    </location>
</feature>
<dbReference type="AlphaFoldDB" id="A0AAW0PEU1"/>
<organism evidence="3 4">
    <name type="scientific">Mugilogobius chulae</name>
    <name type="common">yellowstripe goby</name>
    <dbReference type="NCBI Taxonomy" id="88201"/>
    <lineage>
        <taxon>Eukaryota</taxon>
        <taxon>Metazoa</taxon>
        <taxon>Chordata</taxon>
        <taxon>Craniata</taxon>
        <taxon>Vertebrata</taxon>
        <taxon>Euteleostomi</taxon>
        <taxon>Actinopterygii</taxon>
        <taxon>Neopterygii</taxon>
        <taxon>Teleostei</taxon>
        <taxon>Neoteleostei</taxon>
        <taxon>Acanthomorphata</taxon>
        <taxon>Gobiaria</taxon>
        <taxon>Gobiiformes</taxon>
        <taxon>Gobioidei</taxon>
        <taxon>Gobiidae</taxon>
        <taxon>Gobionellinae</taxon>
        <taxon>Mugilogobius</taxon>
    </lineage>
</organism>
<dbReference type="SUPFAM" id="SSF48726">
    <property type="entry name" value="Immunoglobulin"/>
    <property type="match status" value="2"/>
</dbReference>
<dbReference type="Proteomes" id="UP001460270">
    <property type="component" value="Unassembled WGS sequence"/>
</dbReference>
<keyword evidence="4" id="KW-1185">Reference proteome</keyword>
<feature type="domain" description="Immunoglobulin" evidence="2">
    <location>
        <begin position="594"/>
        <end position="683"/>
    </location>
</feature>
<keyword evidence="1" id="KW-1133">Transmembrane helix</keyword>
<gene>
    <name evidence="3" type="ORF">WMY93_011504</name>
</gene>
<dbReference type="InterPro" id="IPR013106">
    <property type="entry name" value="Ig_V-set"/>
</dbReference>
<evidence type="ECO:0000313" key="4">
    <source>
        <dbReference type="Proteomes" id="UP001460270"/>
    </source>
</evidence>
<dbReference type="InterPro" id="IPR036179">
    <property type="entry name" value="Ig-like_dom_sf"/>
</dbReference>
<reference evidence="4" key="1">
    <citation type="submission" date="2024-04" db="EMBL/GenBank/DDBJ databases">
        <title>Salinicola lusitanus LLJ914,a marine bacterium isolated from the Okinawa Trough.</title>
        <authorList>
            <person name="Li J."/>
        </authorList>
    </citation>
    <scope>NUCLEOTIDE SEQUENCE [LARGE SCALE GENOMIC DNA]</scope>
</reference>
<dbReference type="EMBL" id="JBBPFD010000008">
    <property type="protein sequence ID" value="KAK7915743.1"/>
    <property type="molecule type" value="Genomic_DNA"/>
</dbReference>
<feature type="domain" description="Immunoglobulin" evidence="2">
    <location>
        <begin position="326"/>
        <end position="417"/>
    </location>
</feature>
<dbReference type="InterPro" id="IPR003599">
    <property type="entry name" value="Ig_sub"/>
</dbReference>
<feature type="transmembrane region" description="Helical" evidence="1">
    <location>
        <begin position="120"/>
        <end position="143"/>
    </location>
</feature>
<sequence length="829" mass="93981">MRNQWENVTSRHSLCYNTTQKSLKMMLRDIQQDDFGDYRLGCVCVSKRESNNSTIRDCAAGEAHFLCKESEYTCNSTSDMSEEGIYWRGCQKADVYRVSRQKIHIQISTTDTHRSDSLSVALPVCVVVVVLLLGIGIAVFYIIKKYNYCKRTSPDNAEDCFYDNFQEPSQTPDSGIAIKTIYDTAAFPTGESDEFDYRQVYNTPTDAVYFTVNHPASEQATTSDGNPLKTEKMSQHINMNIHLLLVLSLSTGSALGSLWVGCKGGWISMTCKDLNNDSLPLHRTKITPNEAQGFTVVVENLQPDDYIPVCRKRGQTIQIVNCSQSSTHHTAYKNAPTTVECGYPDYSRPNTFLCKETSDFNCEDITTINKRVNYSKTTNSFSITITEVSPEDQGTYWCVARGHYFNSTYKRVFLTVRSGFSDEKRSFVLGQDFQYMFNYEVRYPKSLFFCKGEDPLVCQYLMAEGLSTNPDKYAQTNDKDEKKICITIYNTTEEDAGIYWFGAETHKEYGRKIFSRLELTLSSALESSWVGCKGGWINMTCKDLNSLPLQRTKITPNEAQGFTVVVENLKPDDNIPVCGKRGQTIQIVNCSQLSIQHTAYENTQATVECGYPHLKNIFLCKETSDFNCEDITAINKRAYNFRTTNSFSITITEVSPEDQGTYWCVASGHYFNRAYKRVFISVRSVYQHTKSSQENNVQHMRHTCIRFPYVTIALSVSVALVVLLVLVVVIWVLKCEYCKSRKDPSEQNRKEPENVYEEIRDAVTTVYATAEAAKDSIQYATLDFGQDPSSTQPKAHVSNYSAVFSKKSDKCTISSAASQDLLYSNLWQH</sequence>
<feature type="transmembrane region" description="Helical" evidence="1">
    <location>
        <begin position="707"/>
        <end position="733"/>
    </location>
</feature>
<dbReference type="GO" id="GO:0016020">
    <property type="term" value="C:membrane"/>
    <property type="evidence" value="ECO:0007669"/>
    <property type="project" value="InterPro"/>
</dbReference>
<protein>
    <recommendedName>
        <fullName evidence="2">Immunoglobulin domain-containing protein</fullName>
    </recommendedName>
</protein>
<name>A0AAW0PEU1_9GOBI</name>